<gene>
    <name evidence="1" type="ORF">E2C01_021784</name>
</gene>
<dbReference type="EMBL" id="VSRR010001936">
    <property type="protein sequence ID" value="MPC28576.1"/>
    <property type="molecule type" value="Genomic_DNA"/>
</dbReference>
<accession>A0A5B7E5U6</accession>
<dbReference type="AlphaFoldDB" id="A0A5B7E5U6"/>
<sequence length="152" mass="16063">MTPITSSSTSAGTVGSGFTGNAVNFSVTPRCDLTDVAECPWLRRKHTIPSVPAVVKVSWHHTCDTDCSGGGCVGVAVVASCGMTTCSASNRFQLAASRCMKASPTSSIPEHACQPKQTSCTFVQTSLIYYTKQIPKQFIGTILKLANKNVKT</sequence>
<comment type="caution">
    <text evidence="1">The sequence shown here is derived from an EMBL/GenBank/DDBJ whole genome shotgun (WGS) entry which is preliminary data.</text>
</comment>
<keyword evidence="2" id="KW-1185">Reference proteome</keyword>
<dbReference type="Proteomes" id="UP000324222">
    <property type="component" value="Unassembled WGS sequence"/>
</dbReference>
<evidence type="ECO:0000313" key="2">
    <source>
        <dbReference type="Proteomes" id="UP000324222"/>
    </source>
</evidence>
<reference evidence="1 2" key="1">
    <citation type="submission" date="2019-05" db="EMBL/GenBank/DDBJ databases">
        <title>Another draft genome of Portunus trituberculatus and its Hox gene families provides insights of decapod evolution.</title>
        <authorList>
            <person name="Jeong J.-H."/>
            <person name="Song I."/>
            <person name="Kim S."/>
            <person name="Choi T."/>
            <person name="Kim D."/>
            <person name="Ryu S."/>
            <person name="Kim W."/>
        </authorList>
    </citation>
    <scope>NUCLEOTIDE SEQUENCE [LARGE SCALE GENOMIC DNA]</scope>
    <source>
        <tissue evidence="1">Muscle</tissue>
    </source>
</reference>
<evidence type="ECO:0000313" key="1">
    <source>
        <dbReference type="EMBL" id="MPC28576.1"/>
    </source>
</evidence>
<name>A0A5B7E5U6_PORTR</name>
<proteinExistence type="predicted"/>
<protein>
    <submittedName>
        <fullName evidence="1">Uncharacterized protein</fullName>
    </submittedName>
</protein>
<organism evidence="1 2">
    <name type="scientific">Portunus trituberculatus</name>
    <name type="common">Swimming crab</name>
    <name type="synonym">Neptunus trituberculatus</name>
    <dbReference type="NCBI Taxonomy" id="210409"/>
    <lineage>
        <taxon>Eukaryota</taxon>
        <taxon>Metazoa</taxon>
        <taxon>Ecdysozoa</taxon>
        <taxon>Arthropoda</taxon>
        <taxon>Crustacea</taxon>
        <taxon>Multicrustacea</taxon>
        <taxon>Malacostraca</taxon>
        <taxon>Eumalacostraca</taxon>
        <taxon>Eucarida</taxon>
        <taxon>Decapoda</taxon>
        <taxon>Pleocyemata</taxon>
        <taxon>Brachyura</taxon>
        <taxon>Eubrachyura</taxon>
        <taxon>Portunoidea</taxon>
        <taxon>Portunidae</taxon>
        <taxon>Portuninae</taxon>
        <taxon>Portunus</taxon>
    </lineage>
</organism>